<feature type="domain" description="Ribulose bisphosphate carboxylase large subunit C-terminal" evidence="1">
    <location>
        <begin position="142"/>
        <end position="305"/>
    </location>
</feature>
<dbReference type="Pfam" id="PF00016">
    <property type="entry name" value="RuBisCO_large"/>
    <property type="match status" value="1"/>
</dbReference>
<reference evidence="2" key="2">
    <citation type="submission" date="2020-09" db="EMBL/GenBank/DDBJ databases">
        <authorList>
            <person name="Sun Q."/>
            <person name="Zhou Y."/>
        </authorList>
    </citation>
    <scope>NUCLEOTIDE SEQUENCE</scope>
    <source>
        <strain evidence="2">CGMCC 4.5737</strain>
    </source>
</reference>
<dbReference type="SUPFAM" id="SSF51649">
    <property type="entry name" value="RuBisCo, C-terminal domain"/>
    <property type="match status" value="1"/>
</dbReference>
<evidence type="ECO:0000313" key="2">
    <source>
        <dbReference type="EMBL" id="GGM78221.1"/>
    </source>
</evidence>
<sequence>MNSVVTRYWVRPHPDYGLRTALELVAEEAGVGICSLAGATTLRILPGSDRIRSYRDRVGASFEVIDQGTDDDGEWAIVDLAVPEETLLRAGNAMAAWLTVFAGDIFGLRCIRRATALGTTLAPAVAESLGGPRCGWPGLARLLGHDRQDLSGVILKPNLGMSPEEIADLVGRLADCGIDFVKDDELNMCPVDGEFEKRIRLAQEAIGDRPTLYAVNITSPVTSIVDNAHRAVDAGASAVMVNGFIAGLPVLHELARADIGVPIHVHRAMGDLFLPRSEHGITLPLLSLLARLAGADLYHIGTPVGASAPEEIREAFQALVTPIGGIPHPTVPISTRASVSSRLRTRDALGDGPLMHMACGAIWLPPVGITSAATAFARAVRGQWGIEESLLADWTEKRVMTR</sequence>
<dbReference type="EMBL" id="BMMK01000041">
    <property type="protein sequence ID" value="GGM78221.1"/>
    <property type="molecule type" value="Genomic_DNA"/>
</dbReference>
<dbReference type="GO" id="GO:0000287">
    <property type="term" value="F:magnesium ion binding"/>
    <property type="evidence" value="ECO:0007669"/>
    <property type="project" value="InterPro"/>
</dbReference>
<dbReference type="RefSeq" id="WP_229686807.1">
    <property type="nucleotide sequence ID" value="NZ_BMMK01000041.1"/>
</dbReference>
<dbReference type="AlphaFoldDB" id="A0A8J3FXB3"/>
<dbReference type="PROSITE" id="PS00157">
    <property type="entry name" value="RUBISCO_LARGE"/>
    <property type="match status" value="1"/>
</dbReference>
<gene>
    <name evidence="2" type="ORF">GCM10012275_56070</name>
</gene>
<dbReference type="SFLD" id="SFLDG00301">
    <property type="entry name" value="RuBisCO-like_proteins"/>
    <property type="match status" value="1"/>
</dbReference>
<comment type="caution">
    <text evidence="2">The sequence shown here is derived from an EMBL/GenBank/DDBJ whole genome shotgun (WGS) entry which is preliminary data.</text>
</comment>
<accession>A0A8J3FXB3</accession>
<reference evidence="2" key="1">
    <citation type="journal article" date="2014" name="Int. J. Syst. Evol. Microbiol.">
        <title>Complete genome sequence of Corynebacterium casei LMG S-19264T (=DSM 44701T), isolated from a smear-ripened cheese.</title>
        <authorList>
            <consortium name="US DOE Joint Genome Institute (JGI-PGF)"/>
            <person name="Walter F."/>
            <person name="Albersmeier A."/>
            <person name="Kalinowski J."/>
            <person name="Ruckert C."/>
        </authorList>
    </citation>
    <scope>NUCLEOTIDE SEQUENCE</scope>
    <source>
        <strain evidence="2">CGMCC 4.5737</strain>
    </source>
</reference>
<dbReference type="InterPro" id="IPR000685">
    <property type="entry name" value="RuBisCO_lsu_C"/>
</dbReference>
<dbReference type="Gene3D" id="3.20.20.110">
    <property type="entry name" value="Ribulose bisphosphate carboxylase, large subunit, C-terminal domain"/>
    <property type="match status" value="1"/>
</dbReference>
<evidence type="ECO:0000259" key="1">
    <source>
        <dbReference type="Pfam" id="PF00016"/>
    </source>
</evidence>
<protein>
    <recommendedName>
        <fullName evidence="1">Ribulose bisphosphate carboxylase large subunit C-terminal domain-containing protein</fullName>
    </recommendedName>
</protein>
<dbReference type="InterPro" id="IPR020878">
    <property type="entry name" value="RuBisCo_large_chain_AS"/>
</dbReference>
<dbReference type="GO" id="GO:0015977">
    <property type="term" value="P:carbon fixation"/>
    <property type="evidence" value="ECO:0007669"/>
    <property type="project" value="InterPro"/>
</dbReference>
<name>A0A8J3FXB3_9PSEU</name>
<dbReference type="Proteomes" id="UP000637578">
    <property type="component" value="Unassembled WGS sequence"/>
</dbReference>
<evidence type="ECO:0000313" key="3">
    <source>
        <dbReference type="Proteomes" id="UP000637578"/>
    </source>
</evidence>
<organism evidence="2 3">
    <name type="scientific">Longimycelium tulufanense</name>
    <dbReference type="NCBI Taxonomy" id="907463"/>
    <lineage>
        <taxon>Bacteria</taxon>
        <taxon>Bacillati</taxon>
        <taxon>Actinomycetota</taxon>
        <taxon>Actinomycetes</taxon>
        <taxon>Pseudonocardiales</taxon>
        <taxon>Pseudonocardiaceae</taxon>
        <taxon>Longimycelium</taxon>
    </lineage>
</organism>
<dbReference type="InterPro" id="IPR036376">
    <property type="entry name" value="RuBisCO_lsu_C_sf"/>
</dbReference>
<dbReference type="SFLD" id="SFLDS00014">
    <property type="entry name" value="RuBisCO"/>
    <property type="match status" value="1"/>
</dbReference>
<dbReference type="PANTHER" id="PTHR42704">
    <property type="entry name" value="RIBULOSE BISPHOSPHATE CARBOXYLASE"/>
    <property type="match status" value="1"/>
</dbReference>
<dbReference type="GO" id="GO:0016984">
    <property type="term" value="F:ribulose-bisphosphate carboxylase activity"/>
    <property type="evidence" value="ECO:0007669"/>
    <property type="project" value="InterPro"/>
</dbReference>
<dbReference type="InterPro" id="IPR033966">
    <property type="entry name" value="RuBisCO"/>
</dbReference>
<proteinExistence type="predicted"/>
<keyword evidence="3" id="KW-1185">Reference proteome</keyword>
<dbReference type="PANTHER" id="PTHR42704:SF17">
    <property type="entry name" value="RIBULOSE BISPHOSPHATE CARBOXYLASE LARGE CHAIN"/>
    <property type="match status" value="1"/>
</dbReference>